<dbReference type="Proteomes" id="UP000631421">
    <property type="component" value="Unassembled WGS sequence"/>
</dbReference>
<dbReference type="RefSeq" id="WP_190350704.1">
    <property type="nucleotide sequence ID" value="NZ_JACJPY010000023.1"/>
</dbReference>
<name>A0A926USM7_9CYAN</name>
<evidence type="ECO:0000259" key="2">
    <source>
        <dbReference type="PROSITE" id="PS50894"/>
    </source>
</evidence>
<gene>
    <name evidence="3" type="ORF">H6F44_09470</name>
</gene>
<reference evidence="3" key="2">
    <citation type="submission" date="2020-08" db="EMBL/GenBank/DDBJ databases">
        <authorList>
            <person name="Chen M."/>
            <person name="Teng W."/>
            <person name="Zhao L."/>
            <person name="Hu C."/>
            <person name="Zhou Y."/>
            <person name="Han B."/>
            <person name="Song L."/>
            <person name="Shu W."/>
        </authorList>
    </citation>
    <scope>NUCLEOTIDE SEQUENCE</scope>
    <source>
        <strain evidence="3">FACHB-1277</strain>
    </source>
</reference>
<reference evidence="3" key="1">
    <citation type="journal article" date="2015" name="ISME J.">
        <title>Draft Genome Sequence of Streptomyces incarnatus NRRL8089, which Produces the Nucleoside Antibiotic Sinefungin.</title>
        <authorList>
            <person name="Oshima K."/>
            <person name="Hattori M."/>
            <person name="Shimizu H."/>
            <person name="Fukuda K."/>
            <person name="Nemoto M."/>
            <person name="Inagaki K."/>
            <person name="Tamura T."/>
        </authorList>
    </citation>
    <scope>NUCLEOTIDE SEQUENCE</scope>
    <source>
        <strain evidence="3">FACHB-1277</strain>
    </source>
</reference>
<protein>
    <submittedName>
        <fullName evidence="3">Hpt domain-containing protein</fullName>
    </submittedName>
</protein>
<proteinExistence type="predicted"/>
<dbReference type="InterPro" id="IPR008207">
    <property type="entry name" value="Sig_transdc_His_kin_Hpt_dom"/>
</dbReference>
<dbReference type="Pfam" id="PF01627">
    <property type="entry name" value="Hpt"/>
    <property type="match status" value="1"/>
</dbReference>
<feature type="modified residue" description="Phosphohistidine" evidence="1">
    <location>
        <position position="81"/>
    </location>
</feature>
<dbReference type="PROSITE" id="PS50894">
    <property type="entry name" value="HPT"/>
    <property type="match status" value="1"/>
</dbReference>
<dbReference type="EMBL" id="JACJPY010000023">
    <property type="protein sequence ID" value="MBD2150344.1"/>
    <property type="molecule type" value="Genomic_DNA"/>
</dbReference>
<dbReference type="AlphaFoldDB" id="A0A926USM7"/>
<sequence length="140" mass="15717">MYELQQDSAEEVAKETIVFTSFLELSTLECQTIQDLRAMIDDDLAFSDLITVYINSAKILIDKIQEAFIDNDTENLRIASHSLKSTSASVGATKLSQICKFVEQTSREGETTITAEFINDVLVGEYNLLVQEIKTYVTAY</sequence>
<evidence type="ECO:0000313" key="4">
    <source>
        <dbReference type="Proteomes" id="UP000631421"/>
    </source>
</evidence>
<keyword evidence="1" id="KW-0597">Phosphoprotein</keyword>
<evidence type="ECO:0000313" key="3">
    <source>
        <dbReference type="EMBL" id="MBD2150344.1"/>
    </source>
</evidence>
<comment type="caution">
    <text evidence="3">The sequence shown here is derived from an EMBL/GenBank/DDBJ whole genome shotgun (WGS) entry which is preliminary data.</text>
</comment>
<dbReference type="GO" id="GO:0000160">
    <property type="term" value="P:phosphorelay signal transduction system"/>
    <property type="evidence" value="ECO:0007669"/>
    <property type="project" value="InterPro"/>
</dbReference>
<dbReference type="Gene3D" id="1.20.120.160">
    <property type="entry name" value="HPT domain"/>
    <property type="match status" value="1"/>
</dbReference>
<dbReference type="InterPro" id="IPR036641">
    <property type="entry name" value="HPT_dom_sf"/>
</dbReference>
<evidence type="ECO:0000256" key="1">
    <source>
        <dbReference type="PROSITE-ProRule" id="PRU00110"/>
    </source>
</evidence>
<dbReference type="SUPFAM" id="SSF47226">
    <property type="entry name" value="Histidine-containing phosphotransfer domain, HPT domain"/>
    <property type="match status" value="1"/>
</dbReference>
<feature type="domain" description="HPt" evidence="2">
    <location>
        <begin position="42"/>
        <end position="140"/>
    </location>
</feature>
<accession>A0A926USM7</accession>
<organism evidence="3 4">
    <name type="scientific">Pseudanabaena cinerea FACHB-1277</name>
    <dbReference type="NCBI Taxonomy" id="2949581"/>
    <lineage>
        <taxon>Bacteria</taxon>
        <taxon>Bacillati</taxon>
        <taxon>Cyanobacteriota</taxon>
        <taxon>Cyanophyceae</taxon>
        <taxon>Pseudanabaenales</taxon>
        <taxon>Pseudanabaenaceae</taxon>
        <taxon>Pseudanabaena</taxon>
        <taxon>Pseudanabaena cinerea</taxon>
    </lineage>
</organism>
<keyword evidence="4" id="KW-1185">Reference proteome</keyword>